<evidence type="ECO:0000256" key="3">
    <source>
        <dbReference type="ARBA" id="ARBA00023295"/>
    </source>
</evidence>
<dbReference type="InterPro" id="IPR001547">
    <property type="entry name" value="Glyco_hydro_5"/>
</dbReference>
<dbReference type="AlphaFoldDB" id="A0A3D9RYR6"/>
<feature type="compositionally biased region" description="Polar residues" evidence="4">
    <location>
        <begin position="801"/>
        <end position="812"/>
    </location>
</feature>
<dbReference type="InterPro" id="IPR017853">
    <property type="entry name" value="GH"/>
</dbReference>
<dbReference type="Gene3D" id="2.60.120.260">
    <property type="entry name" value="Galactose-binding domain-like"/>
    <property type="match status" value="2"/>
</dbReference>
<name>A0A3D9RYR6_9BACL</name>
<evidence type="ECO:0000313" key="6">
    <source>
        <dbReference type="EMBL" id="REE85139.1"/>
    </source>
</evidence>
<dbReference type="InterPro" id="IPR003961">
    <property type="entry name" value="FN3_dom"/>
</dbReference>
<dbReference type="SUPFAM" id="SSF49785">
    <property type="entry name" value="Galactose-binding domain-like"/>
    <property type="match status" value="2"/>
</dbReference>
<dbReference type="EMBL" id="QTTN01000013">
    <property type="protein sequence ID" value="REE85139.1"/>
    <property type="molecule type" value="Genomic_DNA"/>
</dbReference>
<dbReference type="SUPFAM" id="SSF51445">
    <property type="entry name" value="(Trans)glycosidases"/>
    <property type="match status" value="1"/>
</dbReference>
<protein>
    <submittedName>
        <fullName evidence="6">Fibronectin type III domain protein</fullName>
    </submittedName>
</protein>
<dbReference type="PANTHER" id="PTHR34142:SF1">
    <property type="entry name" value="GLYCOSIDE HYDROLASE FAMILY 5 DOMAIN-CONTAINING PROTEIN"/>
    <property type="match status" value="1"/>
</dbReference>
<dbReference type="SMART" id="SM00060">
    <property type="entry name" value="FN3"/>
    <property type="match status" value="1"/>
</dbReference>
<dbReference type="RefSeq" id="WP_116189450.1">
    <property type="nucleotide sequence ID" value="NZ_QTTN01000013.1"/>
</dbReference>
<dbReference type="InterPro" id="IPR013783">
    <property type="entry name" value="Ig-like_fold"/>
</dbReference>
<dbReference type="PROSITE" id="PS50853">
    <property type="entry name" value="FN3"/>
    <property type="match status" value="1"/>
</dbReference>
<evidence type="ECO:0000313" key="7">
    <source>
        <dbReference type="Proteomes" id="UP000256304"/>
    </source>
</evidence>
<gene>
    <name evidence="6" type="ORF">A8990_11357</name>
</gene>
<proteinExistence type="inferred from homology"/>
<feature type="region of interest" description="Disordered" evidence="4">
    <location>
        <begin position="801"/>
        <end position="831"/>
    </location>
</feature>
<dbReference type="SUPFAM" id="SSF49265">
    <property type="entry name" value="Fibronectin type III"/>
    <property type="match status" value="1"/>
</dbReference>
<keyword evidence="2" id="KW-0378">Hydrolase</keyword>
<dbReference type="InterPro" id="IPR036116">
    <property type="entry name" value="FN3_sf"/>
</dbReference>
<dbReference type="GO" id="GO:0004553">
    <property type="term" value="F:hydrolase activity, hydrolyzing O-glycosyl compounds"/>
    <property type="evidence" value="ECO:0007669"/>
    <property type="project" value="InterPro"/>
</dbReference>
<reference evidence="6 7" key="1">
    <citation type="submission" date="2018-08" db="EMBL/GenBank/DDBJ databases">
        <title>Genomic Encyclopedia of Type Strains, Phase III (KMG-III): the genomes of soil and plant-associated and newly described type strains.</title>
        <authorList>
            <person name="Whitman W."/>
        </authorList>
    </citation>
    <scope>NUCLEOTIDE SEQUENCE [LARGE SCALE GENOMIC DNA]</scope>
    <source>
        <strain evidence="6 7">CGMCC 1.10966</strain>
    </source>
</reference>
<sequence length="831" mass="87886">MNGPRWPWLRDTIQDADLITNVWKFNTVRVNMFPKMENWNIAGNMDLDAIVATFTSRHVVTMIEDHDFTGSYPAAAGITNSDGSYSMSLAEISAYWVDLANKYKDNPYVWFNLMNEPGLGGLSVDASSARWKEVHDAIITAIRSTGAQNIIVLDGHNFGQEGGFKNQSNDSAILTNGPYFTGKYSNIVFSLHMYDTWMDGLKRLNAYLDTAAEKGLAVIVGEYGASNNATTSATAAMFNATVPRGVGRIVWSWGSEDGGSDFDLTKKETTTQGAGWEIDHTDGSKPTNLTWMGNVVWDDTHDGLTLPVTTDIPLLVNGNFEAGLDNWLNWSGALVGTDSHGGTKSFHVASGAAGGGGQFIILKPNTTYKFSAWGKVSGTPEGGNAAVGVQYRPTETSPDEDQIKHILEFTGTDWTQKEVTFTTGDGAASANVFIWKAATNVDLFVDDISLAEVPPIVSNGGFEGGMDGWMNWSNAAAAPEGHTGLQSFKVAAGGAGGGGQYVTVKPNTSYKLTMWGKVSGALVDGSADAGFQYRPTETSPDEDQIKYFLTFDSTSWTKKEVTFTTGASVAGANVFIWKSAASVDLLIDDVQLAEISPDEVVTDPEPQPYEFVVDAVHFKGANGGEVTELPAGGLLTADVSVTRQGANQPVTVAVVLYDPNGEVVSLSFASKTMKDGESDTFTGGFTLPANTAGYTAKVELWNNLQEKSPLAEAIVLPGAAPIDTVAPSAPTGLAASAIGSTTLTLSWNAASQADGVTGYIVKQGNVVLADNVTATTFDVSGLAYNTSYTFTVIAKDAAGNNSEPASITAKTTKGNGNSNGNGNGNGNGKNK</sequence>
<dbReference type="Gene3D" id="3.20.20.80">
    <property type="entry name" value="Glycosidases"/>
    <property type="match status" value="1"/>
</dbReference>
<comment type="similarity">
    <text evidence="1">Belongs to the glycosyl hydrolase 5 (cellulase A) family.</text>
</comment>
<dbReference type="InterPro" id="IPR008979">
    <property type="entry name" value="Galactose-bd-like_sf"/>
</dbReference>
<keyword evidence="3" id="KW-0326">Glycosidase</keyword>
<dbReference type="Proteomes" id="UP000256304">
    <property type="component" value="Unassembled WGS sequence"/>
</dbReference>
<dbReference type="OrthoDB" id="2925485at2"/>
<feature type="compositionally biased region" description="Gly residues" evidence="4">
    <location>
        <begin position="817"/>
        <end position="831"/>
    </location>
</feature>
<dbReference type="CDD" id="cd00063">
    <property type="entry name" value="FN3"/>
    <property type="match status" value="1"/>
</dbReference>
<dbReference type="Gene3D" id="2.60.40.10">
    <property type="entry name" value="Immunoglobulins"/>
    <property type="match status" value="1"/>
</dbReference>
<organism evidence="6 7">
    <name type="scientific">Paenibacillus taihuensis</name>
    <dbReference type="NCBI Taxonomy" id="1156355"/>
    <lineage>
        <taxon>Bacteria</taxon>
        <taxon>Bacillati</taxon>
        <taxon>Bacillota</taxon>
        <taxon>Bacilli</taxon>
        <taxon>Bacillales</taxon>
        <taxon>Paenibacillaceae</taxon>
        <taxon>Paenibacillus</taxon>
    </lineage>
</organism>
<evidence type="ECO:0000256" key="1">
    <source>
        <dbReference type="ARBA" id="ARBA00005641"/>
    </source>
</evidence>
<evidence type="ECO:0000256" key="2">
    <source>
        <dbReference type="ARBA" id="ARBA00022801"/>
    </source>
</evidence>
<feature type="domain" description="Fibronectin type-III" evidence="5">
    <location>
        <begin position="729"/>
        <end position="815"/>
    </location>
</feature>
<dbReference type="Pfam" id="PF00041">
    <property type="entry name" value="fn3"/>
    <property type="match status" value="1"/>
</dbReference>
<accession>A0A3D9RYR6</accession>
<keyword evidence="7" id="KW-1185">Reference proteome</keyword>
<dbReference type="PANTHER" id="PTHR34142">
    <property type="entry name" value="ENDO-BETA-1,4-GLUCANASE A"/>
    <property type="match status" value="1"/>
</dbReference>
<dbReference type="Pfam" id="PF02018">
    <property type="entry name" value="CBM_4_9"/>
    <property type="match status" value="2"/>
</dbReference>
<evidence type="ECO:0000259" key="5">
    <source>
        <dbReference type="PROSITE" id="PS50853"/>
    </source>
</evidence>
<dbReference type="InterPro" id="IPR003305">
    <property type="entry name" value="CenC_carb-bd"/>
</dbReference>
<comment type="caution">
    <text evidence="6">The sequence shown here is derived from an EMBL/GenBank/DDBJ whole genome shotgun (WGS) entry which is preliminary data.</text>
</comment>
<dbReference type="Pfam" id="PF00150">
    <property type="entry name" value="Cellulase"/>
    <property type="match status" value="1"/>
</dbReference>
<dbReference type="GO" id="GO:0000272">
    <property type="term" value="P:polysaccharide catabolic process"/>
    <property type="evidence" value="ECO:0007669"/>
    <property type="project" value="InterPro"/>
</dbReference>
<evidence type="ECO:0000256" key="4">
    <source>
        <dbReference type="SAM" id="MobiDB-lite"/>
    </source>
</evidence>